<feature type="transmembrane region" description="Helical" evidence="6">
    <location>
        <begin position="66"/>
        <end position="87"/>
    </location>
</feature>
<reference evidence="7 8" key="2">
    <citation type="submission" date="2015-10" db="EMBL/GenBank/DDBJ databases">
        <title>Draft Genome Sequence of Prosthecomicrobium hirschii ATCC 27832.</title>
        <authorList>
            <person name="Daniel J."/>
            <person name="Givan S.A."/>
            <person name="Brun Y.V."/>
            <person name="Brown P.J."/>
        </authorList>
    </citation>
    <scope>NUCLEOTIDE SEQUENCE [LARGE SCALE GENOMIC DNA]</scope>
    <source>
        <strain evidence="7 8">16</strain>
    </source>
</reference>
<keyword evidence="8" id="KW-1185">Reference proteome</keyword>
<keyword evidence="5 6" id="KW-0472">Membrane</keyword>
<feature type="transmembrane region" description="Helical" evidence="6">
    <location>
        <begin position="38"/>
        <end position="60"/>
    </location>
</feature>
<proteinExistence type="predicted"/>
<dbReference type="InterPro" id="IPR001123">
    <property type="entry name" value="LeuE-type"/>
</dbReference>
<dbReference type="AlphaFoldDB" id="A0A0P6VZ81"/>
<protein>
    <recommendedName>
        <fullName evidence="9">Lysine transporter LysE</fullName>
    </recommendedName>
</protein>
<dbReference type="STRING" id="665126.ABB55_07155"/>
<feature type="transmembrane region" description="Helical" evidence="6">
    <location>
        <begin position="108"/>
        <end position="134"/>
    </location>
</feature>
<feature type="transmembrane region" description="Helical" evidence="6">
    <location>
        <begin position="192"/>
        <end position="212"/>
    </location>
</feature>
<feature type="transmembrane region" description="Helical" evidence="6">
    <location>
        <begin position="146"/>
        <end position="171"/>
    </location>
</feature>
<evidence type="ECO:0000313" key="8">
    <source>
        <dbReference type="Proteomes" id="UP000048984"/>
    </source>
</evidence>
<name>A0A0P6VZ81_9HYPH</name>
<evidence type="ECO:0008006" key="9">
    <source>
        <dbReference type="Google" id="ProtNLM"/>
    </source>
</evidence>
<dbReference type="GO" id="GO:0015171">
    <property type="term" value="F:amino acid transmembrane transporter activity"/>
    <property type="evidence" value="ECO:0007669"/>
    <property type="project" value="TreeGrafter"/>
</dbReference>
<dbReference type="PANTHER" id="PTHR30086:SF20">
    <property type="entry name" value="ARGININE EXPORTER PROTEIN ARGO-RELATED"/>
    <property type="match status" value="1"/>
</dbReference>
<evidence type="ECO:0000256" key="5">
    <source>
        <dbReference type="ARBA" id="ARBA00023136"/>
    </source>
</evidence>
<keyword evidence="2" id="KW-1003">Cell membrane</keyword>
<dbReference type="GO" id="GO:0005886">
    <property type="term" value="C:plasma membrane"/>
    <property type="evidence" value="ECO:0007669"/>
    <property type="project" value="UniProtKB-SubCell"/>
</dbReference>
<gene>
    <name evidence="7" type="ORF">ABB55_07155</name>
</gene>
<sequence>MIDIWLVVKGIGIGILFSAPIGPVNIMCIQLAFRRGFLAGLAAGIGAVFADGLFAALAAYGFTATAAFIAGYSSLFQLVGGLVLIVFGIRIMRMHPHLAAGGSARDSILSTALTSFGMTVTNPATVLGFIAVFGSLGDLAPAPGDYLGATLLVLGVLAGGCGWWFFVASLVSVVRDKLTDRGLERINQGAGAVLIVFGAAILGRLACAALGFA</sequence>
<evidence type="ECO:0000256" key="2">
    <source>
        <dbReference type="ARBA" id="ARBA00022475"/>
    </source>
</evidence>
<evidence type="ECO:0000256" key="4">
    <source>
        <dbReference type="ARBA" id="ARBA00022989"/>
    </source>
</evidence>
<evidence type="ECO:0000256" key="6">
    <source>
        <dbReference type="SAM" id="Phobius"/>
    </source>
</evidence>
<evidence type="ECO:0000313" key="7">
    <source>
        <dbReference type="EMBL" id="KPL52032.1"/>
    </source>
</evidence>
<comment type="caution">
    <text evidence="7">The sequence shown here is derived from an EMBL/GenBank/DDBJ whole genome shotgun (WGS) entry which is preliminary data.</text>
</comment>
<dbReference type="Proteomes" id="UP000048984">
    <property type="component" value="Unassembled WGS sequence"/>
</dbReference>
<reference evidence="7 8" key="1">
    <citation type="submission" date="2015-09" db="EMBL/GenBank/DDBJ databases">
        <authorList>
            <person name="Jackson K.R."/>
            <person name="Lunt B.L."/>
            <person name="Fisher J.N.B."/>
            <person name="Gardner A.V."/>
            <person name="Bailey M.E."/>
            <person name="Deus L.M."/>
            <person name="Earl A.S."/>
            <person name="Gibby P.D."/>
            <person name="Hartmann K.A."/>
            <person name="Liu J.E."/>
            <person name="Manci A.M."/>
            <person name="Nielsen D.A."/>
            <person name="Solomon M.B."/>
            <person name="Breakwell D.P."/>
            <person name="Burnett S.H."/>
            <person name="Grose J.H."/>
        </authorList>
    </citation>
    <scope>NUCLEOTIDE SEQUENCE [LARGE SCALE GENOMIC DNA]</scope>
    <source>
        <strain evidence="7 8">16</strain>
    </source>
</reference>
<accession>A0A0P6VZ81</accession>
<feature type="transmembrane region" description="Helical" evidence="6">
    <location>
        <begin position="6"/>
        <end position="26"/>
    </location>
</feature>
<evidence type="ECO:0000256" key="3">
    <source>
        <dbReference type="ARBA" id="ARBA00022692"/>
    </source>
</evidence>
<dbReference type="Pfam" id="PF01810">
    <property type="entry name" value="LysE"/>
    <property type="match status" value="1"/>
</dbReference>
<evidence type="ECO:0000256" key="1">
    <source>
        <dbReference type="ARBA" id="ARBA00004651"/>
    </source>
</evidence>
<organism evidence="7 8">
    <name type="scientific">Prosthecodimorpha hirschii</name>
    <dbReference type="NCBI Taxonomy" id="665126"/>
    <lineage>
        <taxon>Bacteria</taxon>
        <taxon>Pseudomonadati</taxon>
        <taxon>Pseudomonadota</taxon>
        <taxon>Alphaproteobacteria</taxon>
        <taxon>Hyphomicrobiales</taxon>
        <taxon>Ancalomicrobiaceae</taxon>
        <taxon>Prosthecodimorpha</taxon>
    </lineage>
</organism>
<dbReference type="PANTHER" id="PTHR30086">
    <property type="entry name" value="ARGININE EXPORTER PROTEIN ARGO"/>
    <property type="match status" value="1"/>
</dbReference>
<keyword evidence="3 6" id="KW-0812">Transmembrane</keyword>
<dbReference type="EMBL" id="LJYW01000001">
    <property type="protein sequence ID" value="KPL52032.1"/>
    <property type="molecule type" value="Genomic_DNA"/>
</dbReference>
<keyword evidence="4 6" id="KW-1133">Transmembrane helix</keyword>
<comment type="subcellular location">
    <subcellularLocation>
        <location evidence="1">Cell membrane</location>
        <topology evidence="1">Multi-pass membrane protein</topology>
    </subcellularLocation>
</comment>
<dbReference type="RefSeq" id="WP_054358195.1">
    <property type="nucleotide sequence ID" value="NZ_LJYW01000001.1"/>
</dbReference>